<accession>A0A0L6JKR0</accession>
<feature type="transmembrane region" description="Helical" evidence="1">
    <location>
        <begin position="152"/>
        <end position="171"/>
    </location>
</feature>
<organism evidence="2 3">
    <name type="scientific">Pseudobacteroides cellulosolvens ATCC 35603 = DSM 2933</name>
    <dbReference type="NCBI Taxonomy" id="398512"/>
    <lineage>
        <taxon>Bacteria</taxon>
        <taxon>Bacillati</taxon>
        <taxon>Bacillota</taxon>
        <taxon>Clostridia</taxon>
        <taxon>Eubacteriales</taxon>
        <taxon>Oscillospiraceae</taxon>
        <taxon>Pseudobacteroides</taxon>
    </lineage>
</organism>
<keyword evidence="1" id="KW-0472">Membrane</keyword>
<dbReference type="Proteomes" id="UP000036923">
    <property type="component" value="Unassembled WGS sequence"/>
</dbReference>
<sequence>MKKINILQLYLIVFIILSGIGTTLVLLRDDSIPPYYFMLPYLPMFFTIGSMIFINVYMNLHKSMIFPIIIGTYYIRMVISPMLLKLAYYETSNINTDVYENMDKAIIMMIYEFVLVFVIISILIKKYYTKNNSTLLDPEFIVKKFELGHNKILISLLLIFILSCFIVYPEIRYNYRFLILSSQEDVRTWTINYLMARKQIPPLVFYLSTWAIEILRPIIVLGIILFIRNRVSVKSKPPFYCLFISTIIIVLNSLISTDNTALNLFLTISLFFILLLLYQDYKKRILAQLFVLISFVGGLGLFAISSNAGTSNVFYNLSNTIQAYFGGPVNFATALSIHKNNVLSVFFADNLQAIPLFKTFFVDMTNITLLFNQTRSINFMYVSQIIPASGQAYYYFGYVLSPIFSCLAVYLSIKNEYKSKVADNFTKKFIGNFLAIFMACIPVLYNYTIALSVILTYALPIYLILKFFPRQSKIREDVR</sequence>
<evidence type="ECO:0000313" key="3">
    <source>
        <dbReference type="Proteomes" id="UP000036923"/>
    </source>
</evidence>
<feature type="transmembrane region" description="Helical" evidence="1">
    <location>
        <begin position="285"/>
        <end position="304"/>
    </location>
</feature>
<dbReference type="EMBL" id="LGTC01000001">
    <property type="protein sequence ID" value="KNY26374.1"/>
    <property type="molecule type" value="Genomic_DNA"/>
</dbReference>
<evidence type="ECO:0008006" key="4">
    <source>
        <dbReference type="Google" id="ProtNLM"/>
    </source>
</evidence>
<feature type="transmembrane region" description="Helical" evidence="1">
    <location>
        <begin position="433"/>
        <end position="465"/>
    </location>
</feature>
<gene>
    <name evidence="2" type="ORF">Bccel_1636</name>
</gene>
<keyword evidence="1" id="KW-1133">Transmembrane helix</keyword>
<feature type="transmembrane region" description="Helical" evidence="1">
    <location>
        <begin position="104"/>
        <end position="124"/>
    </location>
</feature>
<feature type="transmembrane region" description="Helical" evidence="1">
    <location>
        <begin position="65"/>
        <end position="84"/>
    </location>
</feature>
<reference evidence="3" key="1">
    <citation type="submission" date="2015-07" db="EMBL/GenBank/DDBJ databases">
        <title>Near-Complete Genome Sequence of the Cellulolytic Bacterium Bacteroides (Pseudobacteroides) cellulosolvens ATCC 35603.</title>
        <authorList>
            <person name="Dassa B."/>
            <person name="Utturkar S.M."/>
            <person name="Klingeman D.M."/>
            <person name="Hurt R.A."/>
            <person name="Keller M."/>
            <person name="Xu J."/>
            <person name="Reddy Y.H.K."/>
            <person name="Borovok I."/>
            <person name="Grinberg I.R."/>
            <person name="Lamed R."/>
            <person name="Zhivin O."/>
            <person name="Bayer E.A."/>
            <person name="Brown S.D."/>
        </authorList>
    </citation>
    <scope>NUCLEOTIDE SEQUENCE [LARGE SCALE GENOMIC DNA]</scope>
    <source>
        <strain evidence="3">DSM 2933</strain>
    </source>
</reference>
<feature type="transmembrane region" description="Helical" evidence="1">
    <location>
        <begin position="261"/>
        <end position="278"/>
    </location>
</feature>
<comment type="caution">
    <text evidence="2">The sequence shown here is derived from an EMBL/GenBank/DDBJ whole genome shotgun (WGS) entry which is preliminary data.</text>
</comment>
<name>A0A0L6JKR0_9FIRM</name>
<feature type="transmembrane region" description="Helical" evidence="1">
    <location>
        <begin position="392"/>
        <end position="413"/>
    </location>
</feature>
<protein>
    <recommendedName>
        <fullName evidence="4">Oligosaccharide repeat unit polymerase</fullName>
    </recommendedName>
</protein>
<dbReference type="AlphaFoldDB" id="A0A0L6JKR0"/>
<evidence type="ECO:0000256" key="1">
    <source>
        <dbReference type="SAM" id="Phobius"/>
    </source>
</evidence>
<evidence type="ECO:0000313" key="2">
    <source>
        <dbReference type="EMBL" id="KNY26374.1"/>
    </source>
</evidence>
<feature type="transmembrane region" description="Helical" evidence="1">
    <location>
        <begin position="239"/>
        <end position="255"/>
    </location>
</feature>
<feature type="transmembrane region" description="Helical" evidence="1">
    <location>
        <begin position="39"/>
        <end position="58"/>
    </location>
</feature>
<proteinExistence type="predicted"/>
<keyword evidence="3" id="KW-1185">Reference proteome</keyword>
<dbReference type="RefSeq" id="WP_036941440.1">
    <property type="nucleotide sequence ID" value="NZ_JQKC01000015.1"/>
</dbReference>
<feature type="transmembrane region" description="Helical" evidence="1">
    <location>
        <begin position="203"/>
        <end position="227"/>
    </location>
</feature>
<feature type="transmembrane region" description="Helical" evidence="1">
    <location>
        <begin position="7"/>
        <end position="27"/>
    </location>
</feature>
<keyword evidence="1" id="KW-0812">Transmembrane</keyword>
<dbReference type="STRING" id="398512.Bccel_1636"/>
<dbReference type="eggNOG" id="ENOG5033CDC">
    <property type="taxonomic scope" value="Bacteria"/>
</dbReference>